<feature type="transmembrane region" description="Helical" evidence="2">
    <location>
        <begin position="163"/>
        <end position="183"/>
    </location>
</feature>
<dbReference type="EMBL" id="VLLI01000011">
    <property type="protein sequence ID" value="TWI97126.1"/>
    <property type="molecule type" value="Genomic_DNA"/>
</dbReference>
<dbReference type="Gene3D" id="1.20.1250.20">
    <property type="entry name" value="MFS general substrate transporter like domains"/>
    <property type="match status" value="2"/>
</dbReference>
<dbReference type="GO" id="GO:0008643">
    <property type="term" value="P:carbohydrate transport"/>
    <property type="evidence" value="ECO:0007669"/>
    <property type="project" value="InterPro"/>
</dbReference>
<organism evidence="3 4">
    <name type="scientific">Mucilaginibacter frigoritolerans</name>
    <dbReference type="NCBI Taxonomy" id="652788"/>
    <lineage>
        <taxon>Bacteria</taxon>
        <taxon>Pseudomonadati</taxon>
        <taxon>Bacteroidota</taxon>
        <taxon>Sphingobacteriia</taxon>
        <taxon>Sphingobacteriales</taxon>
        <taxon>Sphingobacteriaceae</taxon>
        <taxon>Mucilaginibacter</taxon>
    </lineage>
</organism>
<feature type="transmembrane region" description="Helical" evidence="2">
    <location>
        <begin position="258"/>
        <end position="279"/>
    </location>
</feature>
<comment type="caution">
    <text evidence="3">The sequence shown here is derived from an EMBL/GenBank/DDBJ whole genome shotgun (WGS) entry which is preliminary data.</text>
</comment>
<dbReference type="OrthoDB" id="9764596at2"/>
<feature type="transmembrane region" description="Helical" evidence="2">
    <location>
        <begin position="51"/>
        <end position="74"/>
    </location>
</feature>
<comment type="similarity">
    <text evidence="1">Belongs to the sodium:galactoside symporter (TC 2.A.2) family.</text>
</comment>
<feature type="transmembrane region" description="Helical" evidence="2">
    <location>
        <begin position="285"/>
        <end position="304"/>
    </location>
</feature>
<accession>A0A562TVM7</accession>
<keyword evidence="2" id="KW-1133">Transmembrane helix</keyword>
<gene>
    <name evidence="3" type="ORF">JN11_03586</name>
</gene>
<dbReference type="InterPro" id="IPR039672">
    <property type="entry name" value="MFS_2"/>
</dbReference>
<keyword evidence="2" id="KW-0812">Transmembrane</keyword>
<name>A0A562TVM7_9SPHI</name>
<feature type="transmembrane region" description="Helical" evidence="2">
    <location>
        <begin position="12"/>
        <end position="36"/>
    </location>
</feature>
<feature type="transmembrane region" description="Helical" evidence="2">
    <location>
        <begin position="316"/>
        <end position="334"/>
    </location>
</feature>
<dbReference type="PANTHER" id="PTHR11328">
    <property type="entry name" value="MAJOR FACILITATOR SUPERFAMILY DOMAIN-CONTAINING PROTEIN"/>
    <property type="match status" value="1"/>
</dbReference>
<dbReference type="RefSeq" id="WP_144914672.1">
    <property type="nucleotide sequence ID" value="NZ_VLLI01000011.1"/>
</dbReference>
<dbReference type="GO" id="GO:0005886">
    <property type="term" value="C:plasma membrane"/>
    <property type="evidence" value="ECO:0007669"/>
    <property type="project" value="TreeGrafter"/>
</dbReference>
<evidence type="ECO:0000256" key="1">
    <source>
        <dbReference type="ARBA" id="ARBA00009617"/>
    </source>
</evidence>
<dbReference type="Pfam" id="PF13347">
    <property type="entry name" value="MFS_2"/>
    <property type="match status" value="1"/>
</dbReference>
<dbReference type="PANTHER" id="PTHR11328:SF24">
    <property type="entry name" value="MAJOR FACILITATOR SUPERFAMILY (MFS) PROFILE DOMAIN-CONTAINING PROTEIN"/>
    <property type="match status" value="1"/>
</dbReference>
<dbReference type="SUPFAM" id="SSF103473">
    <property type="entry name" value="MFS general substrate transporter"/>
    <property type="match status" value="1"/>
</dbReference>
<keyword evidence="4" id="KW-1185">Reference proteome</keyword>
<dbReference type="InterPro" id="IPR036259">
    <property type="entry name" value="MFS_trans_sf"/>
</dbReference>
<keyword evidence="2" id="KW-0472">Membrane</keyword>
<reference evidence="3 4" key="1">
    <citation type="submission" date="2019-07" db="EMBL/GenBank/DDBJ databases">
        <title>Genomic Encyclopedia of Archaeal and Bacterial Type Strains, Phase II (KMG-II): from individual species to whole genera.</title>
        <authorList>
            <person name="Goeker M."/>
        </authorList>
    </citation>
    <scope>NUCLEOTIDE SEQUENCE [LARGE SCALE GENOMIC DNA]</scope>
    <source>
        <strain evidence="3 4">ATCC BAA-1854</strain>
    </source>
</reference>
<feature type="transmembrane region" description="Helical" evidence="2">
    <location>
        <begin position="95"/>
        <end position="117"/>
    </location>
</feature>
<protein>
    <submittedName>
        <fullName evidence="3">GPH family glycoside/pentoside/hexuronide:cation symporter</fullName>
    </submittedName>
</protein>
<evidence type="ECO:0000256" key="2">
    <source>
        <dbReference type="SAM" id="Phobius"/>
    </source>
</evidence>
<dbReference type="AlphaFoldDB" id="A0A562TVM7"/>
<feature type="transmembrane region" description="Helical" evidence="2">
    <location>
        <begin position="203"/>
        <end position="221"/>
    </location>
</feature>
<sequence>MPVEKLPFKKQISYACGMIGWSIMTNIIIVMLPYFYLPPSNSGLIPFVPQLLLFGVLNIMSVIAASGRLVDAVFDPFIASLSDKSHNPKGRRVPFMKWAILPAVIFCGLTFCPLVKAESLHNAFWLTFTLICFFMSVTAYIIPYNALLPELTDTAAEKVKLSSFQQVGFVIGIIIAALVNNYADLVQKYFNVPNRDIAVQYTIWGLCVFAGLVMLIPVIALDESKYMVSKKPSHLPVLQAIRKTFSQRNFKYYLISDFSYYMALSIISSGLLYFVTVLLRLPESMGGLLMLTMVLGSLIFYPFINYVSKKYGKKPLVLISFGILSLIFAMIYFLGRFPVSAKVQVYTLVLCAAFPLAALGILPNAILAEIAEKDANATGENREGMFFAVKYLFVKLGQTLGIALFAFLTVYGKDPGHDLGLRLNGICGFVLCLIAFIFFTRFREKKPQVRKVGG</sequence>
<dbReference type="GO" id="GO:0015293">
    <property type="term" value="F:symporter activity"/>
    <property type="evidence" value="ECO:0007669"/>
    <property type="project" value="InterPro"/>
</dbReference>
<dbReference type="Proteomes" id="UP000317010">
    <property type="component" value="Unassembled WGS sequence"/>
</dbReference>
<feature type="transmembrane region" description="Helical" evidence="2">
    <location>
        <begin position="423"/>
        <end position="442"/>
    </location>
</feature>
<evidence type="ECO:0000313" key="3">
    <source>
        <dbReference type="EMBL" id="TWI97126.1"/>
    </source>
</evidence>
<evidence type="ECO:0000313" key="4">
    <source>
        <dbReference type="Proteomes" id="UP000317010"/>
    </source>
</evidence>
<feature type="transmembrane region" description="Helical" evidence="2">
    <location>
        <begin position="392"/>
        <end position="411"/>
    </location>
</feature>
<feature type="transmembrane region" description="Helical" evidence="2">
    <location>
        <begin position="346"/>
        <end position="371"/>
    </location>
</feature>
<feature type="transmembrane region" description="Helical" evidence="2">
    <location>
        <begin position="123"/>
        <end position="142"/>
    </location>
</feature>
<proteinExistence type="inferred from homology"/>